<protein>
    <recommendedName>
        <fullName evidence="4">Autophagy-related protein 2</fullName>
    </recommendedName>
</protein>
<keyword evidence="7" id="KW-0072">Autophagy</keyword>
<comment type="catalytic activity">
    <reaction evidence="10">
        <text>a 1,2-diacyl-sn-glycero-3-phospho-L-serine(in) = a 1,2-diacyl-sn-glycero-3-phospho-L-serine(out)</text>
        <dbReference type="Rhea" id="RHEA:38663"/>
        <dbReference type="ChEBI" id="CHEBI:57262"/>
    </reaction>
</comment>
<dbReference type="PANTHER" id="PTHR13190">
    <property type="entry name" value="AUTOPHAGY-RELATED 2, ISOFORM A"/>
    <property type="match status" value="1"/>
</dbReference>
<comment type="caution">
    <text evidence="14">The sequence shown here is derived from an EMBL/GenBank/DDBJ whole genome shotgun (WGS) entry which is preliminary data.</text>
</comment>
<feature type="compositionally biased region" description="Low complexity" evidence="13">
    <location>
        <begin position="281"/>
        <end position="297"/>
    </location>
</feature>
<evidence type="ECO:0000256" key="11">
    <source>
        <dbReference type="ARBA" id="ARBA00024615"/>
    </source>
</evidence>
<dbReference type="Proteomes" id="UP001498398">
    <property type="component" value="Unassembled WGS sequence"/>
</dbReference>
<feature type="region of interest" description="Disordered" evidence="13">
    <location>
        <begin position="274"/>
        <end position="300"/>
    </location>
</feature>
<feature type="region of interest" description="Disordered" evidence="13">
    <location>
        <begin position="672"/>
        <end position="708"/>
    </location>
</feature>
<dbReference type="PANTHER" id="PTHR13190:SF1">
    <property type="entry name" value="AUTOPHAGY-RELATED 2, ISOFORM A"/>
    <property type="match status" value="1"/>
</dbReference>
<comment type="subcellular location">
    <subcellularLocation>
        <location evidence="1">Endoplasmic reticulum membrane</location>
        <topology evidence="1">Peripheral membrane protein</topology>
    </subcellularLocation>
    <subcellularLocation>
        <location evidence="2">Preautophagosomal structure membrane</location>
        <topology evidence="2">Peripheral membrane protein</topology>
    </subcellularLocation>
</comment>
<dbReference type="EMBL" id="JBANRG010000004">
    <property type="protein sequence ID" value="KAK7467202.1"/>
    <property type="molecule type" value="Genomic_DNA"/>
</dbReference>
<evidence type="ECO:0000256" key="8">
    <source>
        <dbReference type="ARBA" id="ARBA00023055"/>
    </source>
</evidence>
<name>A0ABR1JTL3_9AGAR</name>
<keyword evidence="5" id="KW-0813">Transport</keyword>
<reference evidence="14 15" key="1">
    <citation type="submission" date="2024-01" db="EMBL/GenBank/DDBJ databases">
        <title>A draft genome for the cacao thread blight pathogen Marasmiellus scandens.</title>
        <authorList>
            <person name="Baruah I.K."/>
            <person name="Leung J."/>
            <person name="Bukari Y."/>
            <person name="Amoako-Attah I."/>
            <person name="Meinhardt L.W."/>
            <person name="Bailey B.A."/>
            <person name="Cohen S.P."/>
        </authorList>
    </citation>
    <scope>NUCLEOTIDE SEQUENCE [LARGE SCALE GENOMIC DNA]</scope>
    <source>
        <strain evidence="14 15">GH-19</strain>
    </source>
</reference>
<sequence length="1916" mass="208920">MSSWFSSWLPGLPSIDYLPLPSNIQRRFISFVLKRSLGHLLKPGQLDVQQIDSQIGSGHVQVNDLELDNQAINALLSGLPFELSDGSIGTVTARIPWPNPLTSSLGFSIGSLHLTLRLLPVDKSSPNYNVNLSDSVASYAESFIHDELHENEASLRASLQQEFPSDDGDNLPGGLDPFVVPPDESEASDADPDGVSLFATLIERLLSKFEFDATDTKITLIHPNNSRVTLTIGEICYRTRFRSTVGESDEGSGEVRSISITGITLGASDLRVPLTADSPMASGSGRARSSSSSSSSSMDEAAQWTMSQSIAFLPPRNASQASSPASSMYESALSTGRHDTNIHDLVAFSSTEVAHVDSEDGDEVFLSFGTVPVVVELTTPPVHSIGSAQASLERLQLSVKTGFISVALQPWHLCILMQLVDVFSTYDNPALSGGKKSSPSDQGASPFMLDKDFTVSVTGFALLLLSSADTPSSLDRFFDRPSSTLYIPERCVRLLVENISAEMSLTSTTSHGNKQSVSNLSLSVGDLSIFAFGTRGKGSQHETRLLAFPVLITDPLLSMQYSSDHEHPDPSAEYPNLPVFDVIDWMAEEQQSNGAKITTWRTKPGPGKFTSAHNIKAVTVAIRQTSSPTPKQTSASVTVRVVPVHVFINASQVLNNDDVSAYIEAFSSLSSRAQTTQHDDDGVGDTPPATPKERYSQDTERDRERRRLEKEVLDDLDLHHDYGIKESIPKATKSGISRKDSTKKTDPNVKDVFKLEVEIPMIRAQIRCPLHGRSNSGVVVVDVHDILVAQGNTLPSKNISFNHPSAVAASSDAALASIGFKRLLLSVSAARANKAHAVVSIGPLVTPSDKPDPAETVRPLHPKLSFVESSVASYAKSVLNLSLPSIFVDLTKESLDSLQYWIDDVSQLGQLASNGADTDSDTEKAASRNPSLIGSRFFVQSRSGSGDTSLLSPDIPPAASETVIKLQITEACIRIKLPRLSEEPVVVRPFDILGSDIDVLVELKPGGKDATVVTTSIMQLIAKNWNANDSADTLLSSVATRNLLSAPEPLLKLEFMSGQIPQTTSKESSVRLSLWGFTYNFKPDIAWVTDFISFVAAPPGAFENVMPSEKTRLSLTVKDSSIKATTLHHPGALVLHMGILKFTINLIGDSPDLAFALSVPAAGILAIDNVADISTVDGRTPKDGISRWKQQGFALLAELSDLALQYSANKNPSFPDMRILIDGLRLRLHLCADTVSAVSLFISDLVSVFNPPPEEQAPKPKRRPFVVSEDRDTSGLMSSIDDLAFKRVPEIGPAPDLIYDDLPRNMNFLDVSYGAAAGLRELDEDDFNDFPGGDETIRMLRPGGLHIVEHHFDNLPPTLNDGSSEFGETNLLVRIRNTDICLFLYDGYDWAHTRKVIQEEVKEMRKKLAKIKQLVASGQTQEQAFEETSTLLFNSVYIGLEQSVDELEPGALIAAIDEELKEDYETVSQSSWQSLRPTVANKPAASSTRLRGKRLTRSKGPSIEFRLHGLNAEFDQYKTKSPLVSRTFATVTDVEILDHIKTSTWSKFLTSLRSDSRGNVRETDSNMVKIDLRTLCPVSDHASEEARLRAKILPLRLHVDQDALDFLKKFFSFKDPQAAPPSNDPEDGIYFQLAEIFPVDLKLDYKPRRVDYRALRDGKTIELMNFFHFDGAEMTLRHITLSGITGWPRLFDLLNDLWTPDVKATQLVDVISGVAPIRSVVNVGSGIADLVLLPIAQYKKDGRIVRGVQKGTTAFVKSTAIEAIKLGARLATGTQVILEQAEGVLGTQFKQPITAEPLNIPVDDDFALYGTDSTDESAPISRYADQPVNVKEGVQSAYKTLQKNLNSAAQTILAVPMEVYERSGNEGPVHSVIRAVPIAVLKPMIGASEAVSKTLQGIHNSLDPNIRVENAAKYKH</sequence>
<evidence type="ECO:0000256" key="4">
    <source>
        <dbReference type="ARBA" id="ARBA00018070"/>
    </source>
</evidence>
<comment type="catalytic activity">
    <reaction evidence="12">
        <text>a 1,2-diacyl-sn-glycero-3-phosphocholine(in) = a 1,2-diacyl-sn-glycero-3-phosphocholine(out)</text>
        <dbReference type="Rhea" id="RHEA:38571"/>
        <dbReference type="ChEBI" id="CHEBI:57643"/>
    </reaction>
</comment>
<evidence type="ECO:0000256" key="7">
    <source>
        <dbReference type="ARBA" id="ARBA00023006"/>
    </source>
</evidence>
<feature type="region of interest" description="Disordered" evidence="13">
    <location>
        <begin position="162"/>
        <end position="191"/>
    </location>
</feature>
<dbReference type="Pfam" id="PF13329">
    <property type="entry name" value="ATG2_CAD"/>
    <property type="match status" value="1"/>
</dbReference>
<evidence type="ECO:0000256" key="5">
    <source>
        <dbReference type="ARBA" id="ARBA00022448"/>
    </source>
</evidence>
<evidence type="ECO:0000256" key="10">
    <source>
        <dbReference type="ARBA" id="ARBA00024479"/>
    </source>
</evidence>
<organism evidence="14 15">
    <name type="scientific">Marasmiellus scandens</name>
    <dbReference type="NCBI Taxonomy" id="2682957"/>
    <lineage>
        <taxon>Eukaryota</taxon>
        <taxon>Fungi</taxon>
        <taxon>Dikarya</taxon>
        <taxon>Basidiomycota</taxon>
        <taxon>Agaricomycotina</taxon>
        <taxon>Agaricomycetes</taxon>
        <taxon>Agaricomycetidae</taxon>
        <taxon>Agaricales</taxon>
        <taxon>Marasmiineae</taxon>
        <taxon>Omphalotaceae</taxon>
        <taxon>Marasmiellus</taxon>
    </lineage>
</organism>
<keyword evidence="9" id="KW-0472">Membrane</keyword>
<dbReference type="InterPro" id="IPR026849">
    <property type="entry name" value="ATG2"/>
</dbReference>
<comment type="similarity">
    <text evidence="3">Belongs to the ATG2 family.</text>
</comment>
<evidence type="ECO:0000256" key="2">
    <source>
        <dbReference type="ARBA" id="ARBA00004623"/>
    </source>
</evidence>
<keyword evidence="6" id="KW-0256">Endoplasmic reticulum</keyword>
<accession>A0ABR1JTL3</accession>
<evidence type="ECO:0000256" key="13">
    <source>
        <dbReference type="SAM" id="MobiDB-lite"/>
    </source>
</evidence>
<gene>
    <name evidence="14" type="primary">ATG2</name>
    <name evidence="14" type="ORF">VKT23_004260</name>
</gene>
<evidence type="ECO:0000256" key="3">
    <source>
        <dbReference type="ARBA" id="ARBA00009714"/>
    </source>
</evidence>
<proteinExistence type="inferred from homology"/>
<evidence type="ECO:0000256" key="6">
    <source>
        <dbReference type="ARBA" id="ARBA00022824"/>
    </source>
</evidence>
<keyword evidence="8" id="KW-0445">Lipid transport</keyword>
<feature type="compositionally biased region" description="Basic and acidic residues" evidence="13">
    <location>
        <begin position="691"/>
        <end position="708"/>
    </location>
</feature>
<keyword evidence="15" id="KW-1185">Reference proteome</keyword>
<evidence type="ECO:0000313" key="14">
    <source>
        <dbReference type="EMBL" id="KAK7467202.1"/>
    </source>
</evidence>
<evidence type="ECO:0000256" key="9">
    <source>
        <dbReference type="ARBA" id="ARBA00023136"/>
    </source>
</evidence>
<evidence type="ECO:0000256" key="1">
    <source>
        <dbReference type="ARBA" id="ARBA00004406"/>
    </source>
</evidence>
<evidence type="ECO:0000256" key="12">
    <source>
        <dbReference type="ARBA" id="ARBA00024631"/>
    </source>
</evidence>
<evidence type="ECO:0000313" key="15">
    <source>
        <dbReference type="Proteomes" id="UP001498398"/>
    </source>
</evidence>
<comment type="catalytic activity">
    <reaction evidence="11">
        <text>a 1,2-diacyl-sn-glycero-3-phosphoethanolamine(in) = a 1,2-diacyl-sn-glycero-3-phosphoethanolamine(out)</text>
        <dbReference type="Rhea" id="RHEA:38895"/>
        <dbReference type="ChEBI" id="CHEBI:64612"/>
    </reaction>
</comment>